<dbReference type="Gene3D" id="2.60.120.590">
    <property type="entry name" value="Alpha-ketoglutarate-dependent dioxygenase AlkB-like"/>
    <property type="match status" value="1"/>
</dbReference>
<dbReference type="Proteomes" id="UP001147746">
    <property type="component" value="Unassembled WGS sequence"/>
</dbReference>
<dbReference type="PANTHER" id="PTHR31573:SF1">
    <property type="entry name" value="DNA OXIDATIVE DEMETHYLASE ALKBH2"/>
    <property type="match status" value="1"/>
</dbReference>
<feature type="compositionally biased region" description="Acidic residues" evidence="2">
    <location>
        <begin position="373"/>
        <end position="387"/>
    </location>
</feature>
<feature type="binding site" evidence="1">
    <location>
        <position position="205"/>
    </location>
    <ligand>
        <name>2-oxoglutarate</name>
        <dbReference type="ChEBI" id="CHEBI:16810"/>
    </ligand>
</feature>
<sequence length="420" mass="46684">MAKRTLDAFFKPAVEAASKKLKTEPDTPPEPTGPPDTHASYPTPIPQLPSHITVSLEHGTPAREGRRITDQPDLDLLYFQPYITRTTANELFKFLRRDLPFYRVQYNIKRGGVETSINTPRYTTVFGVDETATFIPRPEVNFKDDYEDDGGEDPETLALVNATSNTPISPSKYQYTPRPIPKCLDGLRRLVESATSSKYNFCLVNYYASGNDSIAFHSDDERFLGSSPCIASLSLGGEREFVMKHKPPSNGTQTPGQSHVTQKGAGRPAGQLKMPLASGDMVIMRGSTQANWLHSIPKRKAGGGGGIQGRINITFRRAVVPAGTNNYYNYNVGCGRVWRWDEGVGEMVEQRDKEEEKDKKEGKEGDKEGDKEEDKEENEGEDEGENEGVDKEEERVEEIKDTTYMSLLKAGGVKTTSHGH</sequence>
<dbReference type="InterPro" id="IPR005123">
    <property type="entry name" value="Oxoglu/Fe-dep_dioxygenase_dom"/>
</dbReference>
<dbReference type="GO" id="GO:0006307">
    <property type="term" value="P:DNA alkylation repair"/>
    <property type="evidence" value="ECO:0007669"/>
    <property type="project" value="TreeGrafter"/>
</dbReference>
<feature type="region of interest" description="Disordered" evidence="2">
    <location>
        <begin position="245"/>
        <end position="273"/>
    </location>
</feature>
<evidence type="ECO:0000256" key="2">
    <source>
        <dbReference type="SAM" id="MobiDB-lite"/>
    </source>
</evidence>
<dbReference type="PROSITE" id="PS51471">
    <property type="entry name" value="FE2OG_OXY"/>
    <property type="match status" value="1"/>
</dbReference>
<dbReference type="GO" id="GO:0008198">
    <property type="term" value="F:ferrous iron binding"/>
    <property type="evidence" value="ECO:0007669"/>
    <property type="project" value="TreeGrafter"/>
</dbReference>
<feature type="binding site" evidence="1">
    <location>
        <position position="310"/>
    </location>
    <ligand>
        <name>2-oxoglutarate</name>
        <dbReference type="ChEBI" id="CHEBI:16810"/>
    </ligand>
</feature>
<feature type="compositionally biased region" description="Basic and acidic residues" evidence="2">
    <location>
        <begin position="348"/>
        <end position="372"/>
    </location>
</feature>
<dbReference type="EMBL" id="JAPZBO010000010">
    <property type="protein sequence ID" value="KAJ5299112.1"/>
    <property type="molecule type" value="Genomic_DNA"/>
</dbReference>
<dbReference type="GO" id="GO:0035516">
    <property type="term" value="F:broad specificity oxidative DNA demethylase activity"/>
    <property type="evidence" value="ECO:0007669"/>
    <property type="project" value="TreeGrafter"/>
</dbReference>
<feature type="region of interest" description="Disordered" evidence="2">
    <location>
        <begin position="16"/>
        <end position="48"/>
    </location>
</feature>
<name>A0A9W9PL26_9EURO</name>
<comment type="caution">
    <text evidence="3">The sequence shown here is derived from an EMBL/GenBank/DDBJ whole genome shotgun (WGS) entry which is preliminary data.</text>
</comment>
<protein>
    <submittedName>
        <fullName evidence="3">Uncharacterized protein</fullName>
    </submittedName>
</protein>
<dbReference type="Pfam" id="PF13532">
    <property type="entry name" value="2OG-FeII_Oxy_2"/>
    <property type="match status" value="1"/>
</dbReference>
<organism evidence="3 4">
    <name type="scientific">Penicillium atrosanguineum</name>
    <dbReference type="NCBI Taxonomy" id="1132637"/>
    <lineage>
        <taxon>Eukaryota</taxon>
        <taxon>Fungi</taxon>
        <taxon>Dikarya</taxon>
        <taxon>Ascomycota</taxon>
        <taxon>Pezizomycotina</taxon>
        <taxon>Eurotiomycetes</taxon>
        <taxon>Eurotiomycetidae</taxon>
        <taxon>Eurotiales</taxon>
        <taxon>Aspergillaceae</taxon>
        <taxon>Penicillium</taxon>
    </lineage>
</organism>
<reference evidence="3" key="1">
    <citation type="submission" date="2022-12" db="EMBL/GenBank/DDBJ databases">
        <authorList>
            <person name="Petersen C."/>
        </authorList>
    </citation>
    <scope>NUCLEOTIDE SEQUENCE</scope>
    <source>
        <strain evidence="3">IBT 21472</strain>
    </source>
</reference>
<dbReference type="SUPFAM" id="SSF51197">
    <property type="entry name" value="Clavaminate synthase-like"/>
    <property type="match status" value="1"/>
</dbReference>
<dbReference type="AlphaFoldDB" id="A0A9W9PL26"/>
<reference evidence="3" key="2">
    <citation type="journal article" date="2023" name="IMA Fungus">
        <title>Comparative genomic study of the Penicillium genus elucidates a diverse pangenome and 15 lateral gene transfer events.</title>
        <authorList>
            <person name="Petersen C."/>
            <person name="Sorensen T."/>
            <person name="Nielsen M.R."/>
            <person name="Sondergaard T.E."/>
            <person name="Sorensen J.L."/>
            <person name="Fitzpatrick D.A."/>
            <person name="Frisvad J.C."/>
            <person name="Nielsen K.L."/>
        </authorList>
    </citation>
    <scope>NUCLEOTIDE SEQUENCE</scope>
    <source>
        <strain evidence="3">IBT 21472</strain>
    </source>
</reference>
<feature type="binding site" evidence="1">
    <location>
        <position position="314"/>
    </location>
    <ligand>
        <name>2-oxoglutarate</name>
        <dbReference type="ChEBI" id="CHEBI:16810"/>
    </ligand>
</feature>
<dbReference type="GO" id="GO:0051747">
    <property type="term" value="F:cytosine C-5 DNA demethylase activity"/>
    <property type="evidence" value="ECO:0007669"/>
    <property type="project" value="TreeGrafter"/>
</dbReference>
<feature type="binding site" evidence="1">
    <location>
        <position position="316"/>
    </location>
    <ligand>
        <name>2-oxoglutarate</name>
        <dbReference type="ChEBI" id="CHEBI:16810"/>
    </ligand>
</feature>
<feature type="compositionally biased region" description="Polar residues" evidence="2">
    <location>
        <begin position="249"/>
        <end position="261"/>
    </location>
</feature>
<feature type="compositionally biased region" description="Basic and acidic residues" evidence="2">
    <location>
        <begin position="388"/>
        <end position="401"/>
    </location>
</feature>
<evidence type="ECO:0000256" key="1">
    <source>
        <dbReference type="PIRSR" id="PIRSR632852-1"/>
    </source>
</evidence>
<evidence type="ECO:0000313" key="4">
    <source>
        <dbReference type="Proteomes" id="UP001147746"/>
    </source>
</evidence>
<dbReference type="InterPro" id="IPR027450">
    <property type="entry name" value="AlkB-like"/>
</dbReference>
<keyword evidence="4" id="KW-1185">Reference proteome</keyword>
<feature type="binding site" evidence="1">
    <location>
        <position position="207"/>
    </location>
    <ligand>
        <name>2-oxoglutarate</name>
        <dbReference type="ChEBI" id="CHEBI:16810"/>
    </ligand>
</feature>
<feature type="binding site" evidence="1">
    <location>
        <position position="294"/>
    </location>
    <ligand>
        <name>2-oxoglutarate</name>
        <dbReference type="ChEBI" id="CHEBI:16810"/>
    </ligand>
</feature>
<proteinExistence type="predicted"/>
<dbReference type="InterPro" id="IPR032852">
    <property type="entry name" value="ALKBH2"/>
</dbReference>
<feature type="binding site" evidence="1">
    <location>
        <position position="220"/>
    </location>
    <ligand>
        <name>substrate</name>
    </ligand>
</feature>
<accession>A0A9W9PL26</accession>
<feature type="region of interest" description="Disordered" evidence="2">
    <location>
        <begin position="348"/>
        <end position="420"/>
    </location>
</feature>
<dbReference type="PANTHER" id="PTHR31573">
    <property type="entry name" value="ALPHA-KETOGLUTARATE-DEPENDENT DIOXYGENASE ALKB HOMOLOG 2"/>
    <property type="match status" value="1"/>
</dbReference>
<evidence type="ECO:0000313" key="3">
    <source>
        <dbReference type="EMBL" id="KAJ5299112.1"/>
    </source>
</evidence>
<feature type="binding site" evidence="1">
    <location>
        <position position="217"/>
    </location>
    <ligand>
        <name>2-oxoglutarate</name>
        <dbReference type="ChEBI" id="CHEBI:16810"/>
    </ligand>
</feature>
<dbReference type="InterPro" id="IPR037151">
    <property type="entry name" value="AlkB-like_sf"/>
</dbReference>
<gene>
    <name evidence="3" type="ORF">N7476_010669</name>
</gene>